<keyword evidence="1" id="KW-0547">Nucleotide-binding</keyword>
<accession>A0A3B0BNY8</accession>
<dbReference type="Proteomes" id="UP000270343">
    <property type="component" value="Unassembled WGS sequence"/>
</dbReference>
<dbReference type="EMBL" id="RBAM01000004">
    <property type="protein sequence ID" value="RKN74590.1"/>
    <property type="molecule type" value="Genomic_DNA"/>
</dbReference>
<protein>
    <submittedName>
        <fullName evidence="1">ATP-binding protein</fullName>
    </submittedName>
</protein>
<dbReference type="AlphaFoldDB" id="A0A3B0BNY8"/>
<dbReference type="Gene3D" id="3.40.50.300">
    <property type="entry name" value="P-loop containing nucleotide triphosphate hydrolases"/>
    <property type="match status" value="1"/>
</dbReference>
<keyword evidence="1" id="KW-0067">ATP-binding</keyword>
<proteinExistence type="predicted"/>
<evidence type="ECO:0000313" key="2">
    <source>
        <dbReference type="Proteomes" id="UP000270343"/>
    </source>
</evidence>
<gene>
    <name evidence="1" type="ORF">D7231_12170</name>
</gene>
<reference evidence="1 2" key="1">
    <citation type="journal article" date="2015" name="Antonie Van Leeuwenhoek">
        <title>Streptomyces klenkii sp. nov., isolated from deep marine sediment.</title>
        <authorList>
            <person name="Veyisoglu A."/>
            <person name="Sahin N."/>
        </authorList>
    </citation>
    <scope>NUCLEOTIDE SEQUENCE [LARGE SCALE GENOMIC DNA]</scope>
    <source>
        <strain evidence="1 2">KCTC 29202</strain>
    </source>
</reference>
<evidence type="ECO:0000313" key="1">
    <source>
        <dbReference type="EMBL" id="RKN74590.1"/>
    </source>
</evidence>
<comment type="caution">
    <text evidence="1">The sequence shown here is derived from an EMBL/GenBank/DDBJ whole genome shotgun (WGS) entry which is preliminary data.</text>
</comment>
<dbReference type="GO" id="GO:0005524">
    <property type="term" value="F:ATP binding"/>
    <property type="evidence" value="ECO:0007669"/>
    <property type="project" value="UniProtKB-KW"/>
</dbReference>
<name>A0A3B0BNY8_9ACTN</name>
<dbReference type="SUPFAM" id="SSF52540">
    <property type="entry name" value="P-loop containing nucleoside triphosphate hydrolases"/>
    <property type="match status" value="1"/>
</dbReference>
<organism evidence="1 2">
    <name type="scientific">Streptomyces klenkii</name>
    <dbReference type="NCBI Taxonomy" id="1420899"/>
    <lineage>
        <taxon>Bacteria</taxon>
        <taxon>Bacillati</taxon>
        <taxon>Actinomycetota</taxon>
        <taxon>Actinomycetes</taxon>
        <taxon>Kitasatosporales</taxon>
        <taxon>Streptomycetaceae</taxon>
        <taxon>Streptomyces</taxon>
    </lineage>
</organism>
<sequence>MARSVVYGSVVQVSGVTGDVSVAGGEPPLYRVEVFPQARTRLTVEEARAQPARLLLARQGVVPFTGRAAELARLTRWRDGAPPVSVLLLHGSGGQGKTRLAARFAARSREAGWDVLQARHASDPAPVGPALVGPAAVEPAALRPTAVGPAARRADKTGTGVLMVADYAERWPVADLLELIRDAARQEGRPARVLLVARPAGAWWQPLANRLDRMGLEAQQLRLSTLADDPITSAGDLFAAAREQFAAALEAPEAHGVTPPSVVLSKDSGFRSVLAIHMAALAAVDRVRRSPAQAPAGLDTPAQFSAYLLNRERDHWQTLHANGRVTTPPDTLGRAVYTAALTGAMTYQDGRAALTAIDACRDGDAARLFTDHAAPYPSSTPHAGTVLEPLYPDVLAEDFIALTTPGHEVEDYAPDPWATGAARRLLAGKGGLPGWPRHAFYALASASARWPHLAEHELAPLYLTQLELVLESHDDDAVRLGLTVLATLPTSVLQRIRVPNPLPGFAGCVSFAAISAGVTCGMLADGEDPGIEDPGVENLDDEDPYERARAYLRHAERIALTGSTEDSLAAIDQTLAILLPLPADERVLRRVKALKERVLEALDRTEEADQE</sequence>
<dbReference type="InterPro" id="IPR027417">
    <property type="entry name" value="P-loop_NTPase"/>
</dbReference>
<keyword evidence="2" id="KW-1185">Reference proteome</keyword>